<dbReference type="STRING" id="573501.SAMN04487999_2937"/>
<dbReference type="InterPro" id="IPR007710">
    <property type="entry name" value="Nucleoside_deoxyribTrfase"/>
</dbReference>
<dbReference type="OrthoDB" id="9795789at2"/>
<accession>A0A1M5ZCN9</accession>
<dbReference type="Pfam" id="PF05014">
    <property type="entry name" value="Nuc_deoxyrib_tr"/>
    <property type="match status" value="1"/>
</dbReference>
<dbReference type="PANTHER" id="PTHR10584">
    <property type="entry name" value="SUGAR KINASE"/>
    <property type="match status" value="1"/>
</dbReference>
<dbReference type="Proteomes" id="UP000184240">
    <property type="component" value="Unassembled WGS sequence"/>
</dbReference>
<dbReference type="SUPFAM" id="SSF53613">
    <property type="entry name" value="Ribokinase-like"/>
    <property type="match status" value="1"/>
</dbReference>
<gene>
    <name evidence="4" type="ORF">SAMN04487999_2937</name>
</gene>
<dbReference type="AlphaFoldDB" id="A0A1M5ZCN9"/>
<evidence type="ECO:0000256" key="1">
    <source>
        <dbReference type="ARBA" id="ARBA00022679"/>
    </source>
</evidence>
<keyword evidence="1 4" id="KW-0808">Transferase</keyword>
<dbReference type="RefSeq" id="WP_072984264.1">
    <property type="nucleotide sequence ID" value="NZ_FQXT01000005.1"/>
</dbReference>
<dbReference type="InterPro" id="IPR029056">
    <property type="entry name" value="Ribokinase-like"/>
</dbReference>
<proteinExistence type="predicted"/>
<dbReference type="Gene3D" id="3.40.50.450">
    <property type="match status" value="1"/>
</dbReference>
<dbReference type="InterPro" id="IPR011611">
    <property type="entry name" value="PfkB_dom"/>
</dbReference>
<dbReference type="Pfam" id="PF00294">
    <property type="entry name" value="PfkB"/>
    <property type="match status" value="1"/>
</dbReference>
<dbReference type="SUPFAM" id="SSF52309">
    <property type="entry name" value="N-(deoxy)ribosyltransferase-like"/>
    <property type="match status" value="1"/>
</dbReference>
<evidence type="ECO:0000313" key="4">
    <source>
        <dbReference type="EMBL" id="SHI21976.1"/>
    </source>
</evidence>
<evidence type="ECO:0000256" key="2">
    <source>
        <dbReference type="ARBA" id="ARBA00022777"/>
    </source>
</evidence>
<evidence type="ECO:0000259" key="3">
    <source>
        <dbReference type="Pfam" id="PF00294"/>
    </source>
</evidence>
<dbReference type="PANTHER" id="PTHR10584:SF166">
    <property type="entry name" value="RIBOKINASE"/>
    <property type="match status" value="1"/>
</dbReference>
<dbReference type="EMBL" id="FQXT01000005">
    <property type="protein sequence ID" value="SHI21976.1"/>
    <property type="molecule type" value="Genomic_DNA"/>
</dbReference>
<name>A0A1M5ZCN9_9FLAO</name>
<feature type="domain" description="Carbohydrate kinase PfkB" evidence="3">
    <location>
        <begin position="152"/>
        <end position="254"/>
    </location>
</feature>
<reference evidence="5" key="1">
    <citation type="submission" date="2016-11" db="EMBL/GenBank/DDBJ databases">
        <authorList>
            <person name="Varghese N."/>
            <person name="Submissions S."/>
        </authorList>
    </citation>
    <scope>NUCLEOTIDE SEQUENCE [LARGE SCALE GENOMIC DNA]</scope>
    <source>
        <strain evidence="5">DSM 19859</strain>
    </source>
</reference>
<evidence type="ECO:0000313" key="5">
    <source>
        <dbReference type="Proteomes" id="UP000184240"/>
    </source>
</evidence>
<keyword evidence="2" id="KW-0418">Kinase</keyword>
<organism evidence="4 5">
    <name type="scientific">Leeuwenhoekiella palythoae</name>
    <dbReference type="NCBI Taxonomy" id="573501"/>
    <lineage>
        <taxon>Bacteria</taxon>
        <taxon>Pseudomonadati</taxon>
        <taxon>Bacteroidota</taxon>
        <taxon>Flavobacteriia</taxon>
        <taxon>Flavobacteriales</taxon>
        <taxon>Flavobacteriaceae</taxon>
        <taxon>Leeuwenhoekiella</taxon>
    </lineage>
</organism>
<sequence length="403" mass="45132">MIVVGGTYTEICFEPIWENIYGSGFRAVDLILQNSDFESVEFHTCGDEEIKAHLGYFQRLNPSLRNNITDISKSPEFHYDYPLRTPMIVPRSDLFSENKPELNVEGKNILFFGLLEASVSVKGSKVVYDPQSPANPISFSDTGSIADDLITIINIGEAKKLTGLLDLGDIVDYFFDSEKCSAIIIKMGAKGALLFQPAKKEPVRIPVFKTNSVWTIGSGDVFSAFFAMNWFKGRDIESSAILASKATALYCDSKDLSIVDRLKNFSFEKLVIDKVPNGQIYLAGPFFTFSERWLINEVWNTFKSIGLKVFSPFHDVGHGKAKDVVDKDLQGLDESEIVFAVIDGLDSGTLFEVGYAICQKKKVIAFVQKEGEESIKMLEGTHCIIERDFTTAIYKLYWELAKK</sequence>
<protein>
    <submittedName>
        <fullName evidence="4">Nucleoside 2-deoxyribosyltransferase</fullName>
    </submittedName>
</protein>
<dbReference type="Gene3D" id="3.40.1190.20">
    <property type="match status" value="1"/>
</dbReference>
<dbReference type="GO" id="GO:0016301">
    <property type="term" value="F:kinase activity"/>
    <property type="evidence" value="ECO:0007669"/>
    <property type="project" value="UniProtKB-KW"/>
</dbReference>